<dbReference type="GO" id="GO:0003677">
    <property type="term" value="F:DNA binding"/>
    <property type="evidence" value="ECO:0007669"/>
    <property type="project" value="InterPro"/>
</dbReference>
<proteinExistence type="predicted"/>
<dbReference type="AlphaFoldDB" id="A0A7J3X796"/>
<organism evidence="2">
    <name type="scientific">Thermofilum pendens</name>
    <dbReference type="NCBI Taxonomy" id="2269"/>
    <lineage>
        <taxon>Archaea</taxon>
        <taxon>Thermoproteota</taxon>
        <taxon>Thermoprotei</taxon>
        <taxon>Thermofilales</taxon>
        <taxon>Thermofilaceae</taxon>
        <taxon>Thermofilum</taxon>
    </lineage>
</organism>
<protein>
    <submittedName>
        <fullName evidence="2">Phosphate uptake regulator PhoU</fullName>
    </submittedName>
</protein>
<dbReference type="SUPFAM" id="SSF109755">
    <property type="entry name" value="PhoU-like"/>
    <property type="match status" value="1"/>
</dbReference>
<evidence type="ECO:0000259" key="1">
    <source>
        <dbReference type="SMART" id="SM00966"/>
    </source>
</evidence>
<dbReference type="SMART" id="SM00966">
    <property type="entry name" value="SpoVT_AbrB"/>
    <property type="match status" value="1"/>
</dbReference>
<evidence type="ECO:0000313" key="2">
    <source>
        <dbReference type="EMBL" id="HHP04987.1"/>
    </source>
</evidence>
<dbReference type="GO" id="GO:0030643">
    <property type="term" value="P:intracellular phosphate ion homeostasis"/>
    <property type="evidence" value="ECO:0007669"/>
    <property type="project" value="InterPro"/>
</dbReference>
<dbReference type="Gene3D" id="1.20.58.220">
    <property type="entry name" value="Phosphate transport system protein phou homolog 2, domain 2"/>
    <property type="match status" value="1"/>
</dbReference>
<sequence length="315" mass="35441">MVSARRLIRLGKSSLAVTLPRRWVESLGLREGDLVLVDEHNDYLMISVADRRREEGRSAHVRAGRGEEDSLARMIIALYQAGYDVIRISTPEGRVSALRDSLRRTLSRLIGLEIMEEGADYIILQMVTDAAAMSAERVLNRMEILVLNSLKDLDLYLRSSDPSILADVVERDEEIDKFYFLLSRQVSLALRNPAYLKQMGVEDRPLLLPIFNYGKTLERVGDVLVSLARVAAHTRVEVDAIETARKAVEAGIRAFHLGDEASKRSIASLYTEYFSGARHSLVEHLIGNIVSLSLDMLESRVELEVLRSGQQRNSH</sequence>
<dbReference type="InterPro" id="IPR037914">
    <property type="entry name" value="SpoVT-AbrB_sf"/>
</dbReference>
<accession>A0A7J3X796</accession>
<dbReference type="Pfam" id="PF01895">
    <property type="entry name" value="PhoU"/>
    <property type="match status" value="1"/>
</dbReference>
<dbReference type="PANTHER" id="PTHR42930">
    <property type="entry name" value="PHOSPHATE-SPECIFIC TRANSPORT SYSTEM ACCESSORY PROTEIN PHOU"/>
    <property type="match status" value="1"/>
</dbReference>
<dbReference type="InterPro" id="IPR038078">
    <property type="entry name" value="PhoU-like_sf"/>
</dbReference>
<dbReference type="Pfam" id="PF04014">
    <property type="entry name" value="MazE_antitoxin"/>
    <property type="match status" value="1"/>
</dbReference>
<dbReference type="InterPro" id="IPR026022">
    <property type="entry name" value="PhoU_dom"/>
</dbReference>
<feature type="domain" description="SpoVT-AbrB" evidence="1">
    <location>
        <begin position="9"/>
        <end position="54"/>
    </location>
</feature>
<dbReference type="InterPro" id="IPR028366">
    <property type="entry name" value="PhoU"/>
</dbReference>
<dbReference type="EMBL" id="DRZM01000138">
    <property type="protein sequence ID" value="HHP04987.1"/>
    <property type="molecule type" value="Genomic_DNA"/>
</dbReference>
<dbReference type="InterPro" id="IPR007159">
    <property type="entry name" value="SpoVT-AbrB_dom"/>
</dbReference>
<reference evidence="2" key="1">
    <citation type="journal article" date="2020" name="mSystems">
        <title>Genome- and Community-Level Interaction Insights into Carbon Utilization and Element Cycling Functions of Hydrothermarchaeota in Hydrothermal Sediment.</title>
        <authorList>
            <person name="Zhou Z."/>
            <person name="Liu Y."/>
            <person name="Xu W."/>
            <person name="Pan J."/>
            <person name="Luo Z.H."/>
            <person name="Li M."/>
        </authorList>
    </citation>
    <scope>NUCLEOTIDE SEQUENCE [LARGE SCALE GENOMIC DNA]</scope>
    <source>
        <strain evidence="2">SpSt-1125</strain>
    </source>
</reference>
<gene>
    <name evidence="2" type="ORF">ENM88_04465</name>
</gene>
<name>A0A7J3X796_THEPE</name>
<dbReference type="GO" id="GO:0045936">
    <property type="term" value="P:negative regulation of phosphate metabolic process"/>
    <property type="evidence" value="ECO:0007669"/>
    <property type="project" value="InterPro"/>
</dbReference>
<dbReference type="PANTHER" id="PTHR42930:SF3">
    <property type="entry name" value="PHOSPHATE-SPECIFIC TRANSPORT SYSTEM ACCESSORY PROTEIN PHOU"/>
    <property type="match status" value="1"/>
</dbReference>
<comment type="caution">
    <text evidence="2">The sequence shown here is derived from an EMBL/GenBank/DDBJ whole genome shotgun (WGS) entry which is preliminary data.</text>
</comment>
<dbReference type="SUPFAM" id="SSF89447">
    <property type="entry name" value="AbrB/MazE/MraZ-like"/>
    <property type="match status" value="1"/>
</dbReference>